<evidence type="ECO:0000313" key="3">
    <source>
        <dbReference type="Proteomes" id="UP000314294"/>
    </source>
</evidence>
<feature type="region of interest" description="Disordered" evidence="1">
    <location>
        <begin position="65"/>
        <end position="108"/>
    </location>
</feature>
<evidence type="ECO:0000313" key="2">
    <source>
        <dbReference type="EMBL" id="TNN46499.1"/>
    </source>
</evidence>
<name>A0A4Z2FZ22_9TELE</name>
<protein>
    <submittedName>
        <fullName evidence="2">Uncharacterized protein</fullName>
    </submittedName>
</protein>
<organism evidence="2 3">
    <name type="scientific">Liparis tanakae</name>
    <name type="common">Tanaka's snailfish</name>
    <dbReference type="NCBI Taxonomy" id="230148"/>
    <lineage>
        <taxon>Eukaryota</taxon>
        <taxon>Metazoa</taxon>
        <taxon>Chordata</taxon>
        <taxon>Craniata</taxon>
        <taxon>Vertebrata</taxon>
        <taxon>Euteleostomi</taxon>
        <taxon>Actinopterygii</taxon>
        <taxon>Neopterygii</taxon>
        <taxon>Teleostei</taxon>
        <taxon>Neoteleostei</taxon>
        <taxon>Acanthomorphata</taxon>
        <taxon>Eupercaria</taxon>
        <taxon>Perciformes</taxon>
        <taxon>Cottioidei</taxon>
        <taxon>Cottales</taxon>
        <taxon>Liparidae</taxon>
        <taxon>Liparis</taxon>
    </lineage>
</organism>
<dbReference type="Proteomes" id="UP000314294">
    <property type="component" value="Unassembled WGS sequence"/>
</dbReference>
<dbReference type="EMBL" id="SRLO01000786">
    <property type="protein sequence ID" value="TNN46499.1"/>
    <property type="molecule type" value="Genomic_DNA"/>
</dbReference>
<evidence type="ECO:0000256" key="1">
    <source>
        <dbReference type="SAM" id="MobiDB-lite"/>
    </source>
</evidence>
<keyword evidence="3" id="KW-1185">Reference proteome</keyword>
<dbReference type="AlphaFoldDB" id="A0A4Z2FZ22"/>
<reference evidence="2 3" key="1">
    <citation type="submission" date="2019-03" db="EMBL/GenBank/DDBJ databases">
        <title>First draft genome of Liparis tanakae, snailfish: a comprehensive survey of snailfish specific genes.</title>
        <authorList>
            <person name="Kim W."/>
            <person name="Song I."/>
            <person name="Jeong J.-H."/>
            <person name="Kim D."/>
            <person name="Kim S."/>
            <person name="Ryu S."/>
            <person name="Song J.Y."/>
            <person name="Lee S.K."/>
        </authorList>
    </citation>
    <scope>NUCLEOTIDE SEQUENCE [LARGE SCALE GENOMIC DNA]</scope>
    <source>
        <tissue evidence="2">Muscle</tissue>
    </source>
</reference>
<feature type="region of interest" description="Disordered" evidence="1">
    <location>
        <begin position="149"/>
        <end position="183"/>
    </location>
</feature>
<gene>
    <name evidence="2" type="ORF">EYF80_043307</name>
</gene>
<sequence length="216" mass="22991">MGVGRTAGSLPNSKVGGVSVLEEVWAGDSPLPRFWLFALGLASAQNLSYGLTVVRRTGWRLGGEAGRHASGSSLSERSSERVELQSDTDDRDSRVEEGGSEGAEGFSGLSRRNSLRVGGLVLRLWPPVLWKKPSHLDLTLSSGWERVSRLQPSPTAASRAPQPSRTSSERRPPPGLFRHGGVPGTCRLAQYSSPSPSAAAAGAAAVFPSFWKGMQR</sequence>
<proteinExistence type="predicted"/>
<comment type="caution">
    <text evidence="2">The sequence shown here is derived from an EMBL/GenBank/DDBJ whole genome shotgun (WGS) entry which is preliminary data.</text>
</comment>
<accession>A0A4Z2FZ22</accession>